<dbReference type="InterPro" id="IPR002300">
    <property type="entry name" value="aa-tRNA-synth_Ia"/>
</dbReference>
<dbReference type="NCBIfam" id="NF004349">
    <property type="entry name" value="PRK05729.1"/>
    <property type="match status" value="1"/>
</dbReference>
<evidence type="ECO:0000256" key="1">
    <source>
        <dbReference type="ARBA" id="ARBA00004496"/>
    </source>
</evidence>
<dbReference type="PANTHER" id="PTHR11946">
    <property type="entry name" value="VALYL-TRNA SYNTHETASES"/>
    <property type="match status" value="1"/>
</dbReference>
<dbReference type="Pfam" id="PF00133">
    <property type="entry name" value="tRNA-synt_1"/>
    <property type="match status" value="1"/>
</dbReference>
<dbReference type="FunFam" id="3.40.50.620:FF:000032">
    <property type="entry name" value="Valine--tRNA ligase"/>
    <property type="match status" value="1"/>
</dbReference>
<dbReference type="FunFam" id="1.10.730.10:FF:000002">
    <property type="entry name" value="Leucine--tRNA ligase"/>
    <property type="match status" value="1"/>
</dbReference>
<dbReference type="InterPro" id="IPR013155">
    <property type="entry name" value="M/V/L/I-tRNA-synth_anticd-bd"/>
</dbReference>
<keyword evidence="3 10" id="KW-0963">Cytoplasm</keyword>
<dbReference type="NCBIfam" id="TIGR00422">
    <property type="entry name" value="valS"/>
    <property type="match status" value="1"/>
</dbReference>
<feature type="domain" description="Methionyl/Valyl/Leucyl/Isoleucyl-tRNA synthetase anticodon-binding" evidence="12">
    <location>
        <begin position="615"/>
        <end position="747"/>
    </location>
</feature>
<reference evidence="13 14" key="1">
    <citation type="journal article" date="2016" name="Nat. Commun.">
        <title>Thousands of microbial genomes shed light on interconnected biogeochemical processes in an aquifer system.</title>
        <authorList>
            <person name="Anantharaman K."/>
            <person name="Brown C.T."/>
            <person name="Hug L.A."/>
            <person name="Sharon I."/>
            <person name="Castelle C.J."/>
            <person name="Probst A.J."/>
            <person name="Thomas B.C."/>
            <person name="Singh A."/>
            <person name="Wilkins M.J."/>
            <person name="Karaoz U."/>
            <person name="Brodie E.L."/>
            <person name="Williams K.H."/>
            <person name="Hubbard S.S."/>
            <person name="Banfield J.F."/>
        </authorList>
    </citation>
    <scope>NUCLEOTIDE SEQUENCE [LARGE SCALE GENOMIC DNA]</scope>
</reference>
<evidence type="ECO:0000259" key="12">
    <source>
        <dbReference type="Pfam" id="PF08264"/>
    </source>
</evidence>
<organism evidence="13 14">
    <name type="scientific">Candidatus Veblenbacteria bacterium RIFOXYB1_FULL_43_13</name>
    <dbReference type="NCBI Taxonomy" id="1802426"/>
    <lineage>
        <taxon>Bacteria</taxon>
        <taxon>Candidatus Vebleniibacteriota</taxon>
    </lineage>
</organism>
<evidence type="ECO:0000256" key="7">
    <source>
        <dbReference type="ARBA" id="ARBA00022917"/>
    </source>
</evidence>
<dbReference type="InterPro" id="IPR033705">
    <property type="entry name" value="Anticodon_Ia_Val"/>
</dbReference>
<dbReference type="Gene3D" id="3.40.50.620">
    <property type="entry name" value="HUPs"/>
    <property type="match status" value="2"/>
</dbReference>
<keyword evidence="7 10" id="KW-0648">Protein biosynthesis</keyword>
<comment type="function">
    <text evidence="10">Catalyzes the attachment of valine to tRNA(Val). As ValRS can inadvertently accommodate and process structurally similar amino acids such as threonine, to avoid such errors, it has a 'posttransfer' editing activity that hydrolyzes mischarged Thr-tRNA(Val) in a tRNA-dependent manner.</text>
</comment>
<dbReference type="AlphaFoldDB" id="A0A1G2Q5Y6"/>
<dbReference type="SUPFAM" id="SSF50677">
    <property type="entry name" value="ValRS/IleRS/LeuRS editing domain"/>
    <property type="match status" value="1"/>
</dbReference>
<evidence type="ECO:0000259" key="11">
    <source>
        <dbReference type="Pfam" id="PF00133"/>
    </source>
</evidence>
<evidence type="ECO:0000256" key="8">
    <source>
        <dbReference type="ARBA" id="ARBA00023146"/>
    </source>
</evidence>
<dbReference type="EC" id="6.1.1.9" evidence="10"/>
<evidence type="ECO:0000256" key="10">
    <source>
        <dbReference type="HAMAP-Rule" id="MF_02004"/>
    </source>
</evidence>
<evidence type="ECO:0000256" key="2">
    <source>
        <dbReference type="ARBA" id="ARBA00011245"/>
    </source>
</evidence>
<dbReference type="InterPro" id="IPR014729">
    <property type="entry name" value="Rossmann-like_a/b/a_fold"/>
</dbReference>
<dbReference type="Pfam" id="PF08264">
    <property type="entry name" value="Anticodon_1"/>
    <property type="match status" value="1"/>
</dbReference>
<name>A0A1G2Q5Y6_9BACT</name>
<dbReference type="GO" id="GO:0005524">
    <property type="term" value="F:ATP binding"/>
    <property type="evidence" value="ECO:0007669"/>
    <property type="project" value="UniProtKB-UniRule"/>
</dbReference>
<comment type="domain">
    <text evidence="10">ValRS has two distinct active sites: one for aminoacylation and one for editing. The misactivated threonine is translocated from the active site to the editing site.</text>
</comment>
<comment type="catalytic activity">
    <reaction evidence="9 10">
        <text>tRNA(Val) + L-valine + ATP = L-valyl-tRNA(Val) + AMP + diphosphate</text>
        <dbReference type="Rhea" id="RHEA:10704"/>
        <dbReference type="Rhea" id="RHEA-COMP:9672"/>
        <dbReference type="Rhea" id="RHEA-COMP:9708"/>
        <dbReference type="ChEBI" id="CHEBI:30616"/>
        <dbReference type="ChEBI" id="CHEBI:33019"/>
        <dbReference type="ChEBI" id="CHEBI:57762"/>
        <dbReference type="ChEBI" id="CHEBI:78442"/>
        <dbReference type="ChEBI" id="CHEBI:78537"/>
        <dbReference type="ChEBI" id="CHEBI:456215"/>
        <dbReference type="EC" id="6.1.1.9"/>
    </reaction>
</comment>
<dbReference type="GO" id="GO:0005829">
    <property type="term" value="C:cytosol"/>
    <property type="evidence" value="ECO:0007669"/>
    <property type="project" value="TreeGrafter"/>
</dbReference>
<feature type="short sequence motif" description="'KMSKS' region" evidence="10">
    <location>
        <begin position="534"/>
        <end position="538"/>
    </location>
</feature>
<dbReference type="InterPro" id="IPR009080">
    <property type="entry name" value="tRNAsynth_Ia_anticodon-bd"/>
</dbReference>
<dbReference type="Proteomes" id="UP000177575">
    <property type="component" value="Unassembled WGS sequence"/>
</dbReference>
<dbReference type="InterPro" id="IPR009008">
    <property type="entry name" value="Val/Leu/Ile-tRNA-synth_edit"/>
</dbReference>
<dbReference type="PRINTS" id="PR00986">
    <property type="entry name" value="TRNASYNTHVAL"/>
</dbReference>
<dbReference type="CDD" id="cd00817">
    <property type="entry name" value="ValRS_core"/>
    <property type="match status" value="1"/>
</dbReference>
<dbReference type="SUPFAM" id="SSF47323">
    <property type="entry name" value="Anticodon-binding domain of a subclass of class I aminoacyl-tRNA synthetases"/>
    <property type="match status" value="1"/>
</dbReference>
<feature type="domain" description="Aminoacyl-tRNA synthetase class Ia" evidence="11">
    <location>
        <begin position="17"/>
        <end position="572"/>
    </location>
</feature>
<comment type="domain">
    <text evidence="10">The C-terminal coiled-coil domain is crucial for aminoacylation activity.</text>
</comment>
<sequence length="805" mass="92273">MPELAKAYQPKDFETSTYQRWEQSGFFNPDNLLKKGEPFSISLPPPNATGILHLGHAVMIAIQDLMIRYWRLRGRAALWLPGEDHAAIATQNVVEKKLHKEDGKTRYDYGRDEFIKRVNEFIASSRSTIRDQIKAMGASCDWSRERYTLDEGLSRAVREVFVRMYHDGLIYRGKRIVNWCYRCGTTLADDEVEYKEQKTPFYYLKYGPITISTARPETKVLDKVIIVHPDDKRYQGYIGKSFDVPWIDGMVKATVVADKVAEMETGTGAMTITPAHSFVDFELAQKYGFEIVDIIGPDGKLTANAGKFAGLNVKEARIAILDELKKKDLVEKIDEEYIHNLSICYRCGTPVEPLPFEQWFVAVDKPFKRGLFHRTTLKKLAIAAVSTGKIKIVPERFAKIYDHWMKNLHDWCISRQIWFGHRVPAWKCISCGEWFVGQAKPSTCLKCKASNLEQDPDTLDTWFSSSLWTFSTLGWPDKTKDLATYHPTSVMETGYDILFFWIARMVLMTQYSLGDIPFRTVYLHGLVRDKQGRKMSKSLGNGIDPIAMIDKYGADALRLSMIIGTTPGNDFRLYDEKIAGYRNFVNKLWNIVRFANLTAELKIVEIPPEAKTLADKWILSRFARVADLVTKKIESYSFSEAGEALYDFTWHELADWYLEVAKIEGNKQKILSYLITQLLKLWHPFTPYVTETLWRETFGEAAGLLMVQSWPEKLPAPADDPGFEIIRDVVTALRGFRVEHKLGPDKVINFAVTKDKYRIIESYTHLVQGLRTTTIAKPINQLSNGERLVVREGVELIVSFDKLDK</sequence>
<dbReference type="InterPro" id="IPR001412">
    <property type="entry name" value="aa-tRNA-synth_I_CS"/>
</dbReference>
<dbReference type="SUPFAM" id="SSF52374">
    <property type="entry name" value="Nucleotidylyl transferase"/>
    <property type="match status" value="1"/>
</dbReference>
<evidence type="ECO:0000256" key="5">
    <source>
        <dbReference type="ARBA" id="ARBA00022741"/>
    </source>
</evidence>
<comment type="caution">
    <text evidence="10">Lacks conserved residue(s) required for the propagation of feature annotation.</text>
</comment>
<evidence type="ECO:0000256" key="9">
    <source>
        <dbReference type="ARBA" id="ARBA00047552"/>
    </source>
</evidence>
<dbReference type="Gene3D" id="1.10.730.10">
    <property type="entry name" value="Isoleucyl-tRNA Synthetase, Domain 1"/>
    <property type="match status" value="1"/>
</dbReference>
<keyword evidence="5 10" id="KW-0547">Nucleotide-binding</keyword>
<comment type="caution">
    <text evidence="13">The sequence shown here is derived from an EMBL/GenBank/DDBJ whole genome shotgun (WGS) entry which is preliminary data.</text>
</comment>
<keyword evidence="4 10" id="KW-0436">Ligase</keyword>
<keyword evidence="10" id="KW-0175">Coiled coil</keyword>
<keyword evidence="8 10" id="KW-0030">Aminoacyl-tRNA synthetase</keyword>
<dbReference type="InterPro" id="IPR002303">
    <property type="entry name" value="Valyl-tRNA_ligase"/>
</dbReference>
<protein>
    <recommendedName>
        <fullName evidence="10">Valine--tRNA ligase</fullName>
        <ecNumber evidence="10">6.1.1.9</ecNumber>
    </recommendedName>
    <alternativeName>
        <fullName evidence="10">Valyl-tRNA synthetase</fullName>
        <shortName evidence="10">ValRS</shortName>
    </alternativeName>
</protein>
<dbReference type="GO" id="GO:0006438">
    <property type="term" value="P:valyl-tRNA aminoacylation"/>
    <property type="evidence" value="ECO:0007669"/>
    <property type="project" value="UniProtKB-UniRule"/>
</dbReference>
<dbReference type="CDD" id="cd07962">
    <property type="entry name" value="Anticodon_Ia_Val"/>
    <property type="match status" value="1"/>
</dbReference>
<dbReference type="EMBL" id="MHTC01000019">
    <property type="protein sequence ID" value="OHA55311.1"/>
    <property type="molecule type" value="Genomic_DNA"/>
</dbReference>
<evidence type="ECO:0000256" key="4">
    <source>
        <dbReference type="ARBA" id="ARBA00022598"/>
    </source>
</evidence>
<keyword evidence="6 10" id="KW-0067">ATP-binding</keyword>
<dbReference type="PANTHER" id="PTHR11946:SF93">
    <property type="entry name" value="VALINE--TRNA LIGASE, CHLOROPLASTIC_MITOCHONDRIAL 2"/>
    <property type="match status" value="1"/>
</dbReference>
<dbReference type="PROSITE" id="PS00178">
    <property type="entry name" value="AA_TRNA_LIGASE_I"/>
    <property type="match status" value="1"/>
</dbReference>
<gene>
    <name evidence="10" type="primary">valS</name>
    <name evidence="13" type="ORF">A2388_00320</name>
</gene>
<evidence type="ECO:0000313" key="14">
    <source>
        <dbReference type="Proteomes" id="UP000177575"/>
    </source>
</evidence>
<dbReference type="GO" id="GO:0002161">
    <property type="term" value="F:aminoacyl-tRNA deacylase activity"/>
    <property type="evidence" value="ECO:0007669"/>
    <property type="project" value="InterPro"/>
</dbReference>
<comment type="subunit">
    <text evidence="2 10">Monomer.</text>
</comment>
<dbReference type="GO" id="GO:0004832">
    <property type="term" value="F:valine-tRNA ligase activity"/>
    <property type="evidence" value="ECO:0007669"/>
    <property type="project" value="UniProtKB-UniRule"/>
</dbReference>
<feature type="binding site" evidence="10">
    <location>
        <position position="537"/>
    </location>
    <ligand>
        <name>ATP</name>
        <dbReference type="ChEBI" id="CHEBI:30616"/>
    </ligand>
</feature>
<accession>A0A1G2Q5Y6</accession>
<evidence type="ECO:0000256" key="3">
    <source>
        <dbReference type="ARBA" id="ARBA00022490"/>
    </source>
</evidence>
<evidence type="ECO:0000256" key="6">
    <source>
        <dbReference type="ARBA" id="ARBA00022840"/>
    </source>
</evidence>
<comment type="subcellular location">
    <subcellularLocation>
        <location evidence="1 10">Cytoplasm</location>
    </subcellularLocation>
</comment>
<comment type="similarity">
    <text evidence="10">Belongs to the class-I aminoacyl-tRNA synthetase family. ValS type 1 subfamily.</text>
</comment>
<evidence type="ECO:0000313" key="13">
    <source>
        <dbReference type="EMBL" id="OHA55311.1"/>
    </source>
</evidence>
<dbReference type="HAMAP" id="MF_02004">
    <property type="entry name" value="Val_tRNA_synth_type1"/>
    <property type="match status" value="1"/>
</dbReference>
<proteinExistence type="inferred from homology"/>